<keyword evidence="3" id="KW-1185">Reference proteome</keyword>
<dbReference type="EMBL" id="CAJPWZ010002855">
    <property type="protein sequence ID" value="CAG2246353.1"/>
    <property type="molecule type" value="Genomic_DNA"/>
</dbReference>
<dbReference type="Proteomes" id="UP000683360">
    <property type="component" value="Unassembled WGS sequence"/>
</dbReference>
<organism evidence="2 3">
    <name type="scientific">Mytilus edulis</name>
    <name type="common">Blue mussel</name>
    <dbReference type="NCBI Taxonomy" id="6550"/>
    <lineage>
        <taxon>Eukaryota</taxon>
        <taxon>Metazoa</taxon>
        <taxon>Spiralia</taxon>
        <taxon>Lophotrochozoa</taxon>
        <taxon>Mollusca</taxon>
        <taxon>Bivalvia</taxon>
        <taxon>Autobranchia</taxon>
        <taxon>Pteriomorphia</taxon>
        <taxon>Mytilida</taxon>
        <taxon>Mytiloidea</taxon>
        <taxon>Mytilidae</taxon>
        <taxon>Mytilinae</taxon>
        <taxon>Mytilus</taxon>
    </lineage>
</organism>
<name>A0A8S3UUE4_MYTED</name>
<evidence type="ECO:0000256" key="1">
    <source>
        <dbReference type="SAM" id="MobiDB-lite"/>
    </source>
</evidence>
<feature type="region of interest" description="Disordered" evidence="1">
    <location>
        <begin position="134"/>
        <end position="187"/>
    </location>
</feature>
<accession>A0A8S3UUE4</accession>
<feature type="compositionally biased region" description="Basic and acidic residues" evidence="1">
    <location>
        <begin position="168"/>
        <end position="187"/>
    </location>
</feature>
<dbReference type="AlphaFoldDB" id="A0A8S3UUE4"/>
<evidence type="ECO:0000313" key="3">
    <source>
        <dbReference type="Proteomes" id="UP000683360"/>
    </source>
</evidence>
<comment type="caution">
    <text evidence="2">The sequence shown here is derived from an EMBL/GenBank/DDBJ whole genome shotgun (WGS) entry which is preliminary data.</text>
</comment>
<reference evidence="2" key="1">
    <citation type="submission" date="2021-03" db="EMBL/GenBank/DDBJ databases">
        <authorList>
            <person name="Bekaert M."/>
        </authorList>
    </citation>
    <scope>NUCLEOTIDE SEQUENCE</scope>
</reference>
<evidence type="ECO:0000313" key="2">
    <source>
        <dbReference type="EMBL" id="CAG2246353.1"/>
    </source>
</evidence>
<gene>
    <name evidence="2" type="ORF">MEDL_58335</name>
</gene>
<protein>
    <submittedName>
        <fullName evidence="2">Uncharacterized protein</fullName>
    </submittedName>
</protein>
<proteinExistence type="predicted"/>
<feature type="compositionally biased region" description="Basic residues" evidence="1">
    <location>
        <begin position="149"/>
        <end position="167"/>
    </location>
</feature>
<sequence>MAHFGLQKRDFSDIEDDNLDSILSGIVVDFSRCGERMLREILKGKIIKVQRLRLRGAILRIYFAGTKERKTGRLHRRNQVGTQRSERDLVDYGLEGNIDASNLMDNGRPIFEPMNIAINYQRIIRTDYNRTEKPHHNREKAHHNEEKAHHNKEKAHHNREKAHHNKEKAHYNREKAHHDKERSTIRQ</sequence>